<evidence type="ECO:0000256" key="4">
    <source>
        <dbReference type="ARBA" id="ARBA00022568"/>
    </source>
</evidence>
<evidence type="ECO:0000256" key="2">
    <source>
        <dbReference type="ARBA" id="ARBA00022448"/>
    </source>
</evidence>
<feature type="transmembrane region" description="Helical" evidence="17">
    <location>
        <begin position="1843"/>
        <end position="1868"/>
    </location>
</feature>
<keyword evidence="4" id="KW-0109">Calcium transport</keyword>
<feature type="transmembrane region" description="Helical" evidence="17">
    <location>
        <begin position="399"/>
        <end position="423"/>
    </location>
</feature>
<evidence type="ECO:0000256" key="13">
    <source>
        <dbReference type="ARBA" id="ARBA00023303"/>
    </source>
</evidence>
<evidence type="ECO:0000256" key="9">
    <source>
        <dbReference type="ARBA" id="ARBA00022989"/>
    </source>
</evidence>
<feature type="transmembrane region" description="Helical" evidence="17">
    <location>
        <begin position="941"/>
        <end position="960"/>
    </location>
</feature>
<reference evidence="19" key="1">
    <citation type="submission" date="2020-11" db="EMBL/GenBank/DDBJ databases">
        <authorList>
            <consortium name="DOE Joint Genome Institute"/>
            <person name="Ahrendt S."/>
            <person name="Riley R."/>
            <person name="Andreopoulos W."/>
            <person name="LaButti K."/>
            <person name="Pangilinan J."/>
            <person name="Ruiz-duenas F.J."/>
            <person name="Barrasa J.M."/>
            <person name="Sanchez-Garcia M."/>
            <person name="Camarero S."/>
            <person name="Miyauchi S."/>
            <person name="Serrano A."/>
            <person name="Linde D."/>
            <person name="Babiker R."/>
            <person name="Drula E."/>
            <person name="Ayuso-Fernandez I."/>
            <person name="Pacheco R."/>
            <person name="Padilla G."/>
            <person name="Ferreira P."/>
            <person name="Barriuso J."/>
            <person name="Kellner H."/>
            <person name="Castanera R."/>
            <person name="Alfaro M."/>
            <person name="Ramirez L."/>
            <person name="Pisabarro A.G."/>
            <person name="Kuo A."/>
            <person name="Tritt A."/>
            <person name="Lipzen A."/>
            <person name="He G."/>
            <person name="Yan M."/>
            <person name="Ng V."/>
            <person name="Cullen D."/>
            <person name="Martin F."/>
            <person name="Rosso M.-N."/>
            <person name="Henrissat B."/>
            <person name="Hibbett D."/>
            <person name="Martinez A.T."/>
            <person name="Grigoriev I.V."/>
        </authorList>
    </citation>
    <scope>NUCLEOTIDE SEQUENCE</scope>
    <source>
        <strain evidence="19">AH 44721</strain>
    </source>
</reference>
<evidence type="ECO:0000256" key="17">
    <source>
        <dbReference type="SAM" id="Phobius"/>
    </source>
</evidence>
<feature type="compositionally biased region" description="Basic and acidic residues" evidence="16">
    <location>
        <begin position="183"/>
        <end position="205"/>
    </location>
</feature>
<feature type="transmembrane region" description="Helical" evidence="17">
    <location>
        <begin position="1299"/>
        <end position="1319"/>
    </location>
</feature>
<feature type="transmembrane region" description="Helical" evidence="17">
    <location>
        <begin position="980"/>
        <end position="999"/>
    </location>
</feature>
<keyword evidence="12" id="KW-0325">Glycoprotein</keyword>
<feature type="transmembrane region" description="Helical" evidence="17">
    <location>
        <begin position="586"/>
        <end position="603"/>
    </location>
</feature>
<feature type="transmembrane region" description="Helical" evidence="17">
    <location>
        <begin position="1379"/>
        <end position="1403"/>
    </location>
</feature>
<evidence type="ECO:0000256" key="7">
    <source>
        <dbReference type="ARBA" id="ARBA00022837"/>
    </source>
</evidence>
<feature type="transmembrane region" description="Helical" evidence="17">
    <location>
        <begin position="1553"/>
        <end position="1576"/>
    </location>
</feature>
<evidence type="ECO:0000256" key="5">
    <source>
        <dbReference type="ARBA" id="ARBA00022673"/>
    </source>
</evidence>
<feature type="domain" description="Ion transport" evidence="18">
    <location>
        <begin position="575"/>
        <end position="811"/>
    </location>
</feature>
<gene>
    <name evidence="19" type="ORF">CPB84DRAFT_1836514</name>
</gene>
<feature type="region of interest" description="Disordered" evidence="16">
    <location>
        <begin position="2122"/>
        <end position="2150"/>
    </location>
</feature>
<evidence type="ECO:0000259" key="18">
    <source>
        <dbReference type="Pfam" id="PF00520"/>
    </source>
</evidence>
<keyword evidence="11 17" id="KW-0472">Membrane</keyword>
<feature type="transmembrane region" description="Helical" evidence="17">
    <location>
        <begin position="1698"/>
        <end position="1716"/>
    </location>
</feature>
<evidence type="ECO:0000256" key="8">
    <source>
        <dbReference type="ARBA" id="ARBA00022882"/>
    </source>
</evidence>
<name>A0A9P5NN14_GYMJU</name>
<dbReference type="InterPro" id="IPR050599">
    <property type="entry name" value="VDCC_alpha-1_subunit"/>
</dbReference>
<feature type="compositionally biased region" description="Polar residues" evidence="16">
    <location>
        <begin position="163"/>
        <end position="181"/>
    </location>
</feature>
<feature type="transmembrane region" description="Helical" evidence="17">
    <location>
        <begin position="882"/>
        <end position="904"/>
    </location>
</feature>
<evidence type="ECO:0000256" key="3">
    <source>
        <dbReference type="ARBA" id="ARBA00022475"/>
    </source>
</evidence>
<feature type="domain" description="Ion transport" evidence="18">
    <location>
        <begin position="1297"/>
        <end position="1582"/>
    </location>
</feature>
<feature type="transmembrane region" description="Helical" evidence="17">
    <location>
        <begin position="773"/>
        <end position="799"/>
    </location>
</feature>
<evidence type="ECO:0000256" key="14">
    <source>
        <dbReference type="ARBA" id="ARBA00061395"/>
    </source>
</evidence>
<dbReference type="Proteomes" id="UP000724874">
    <property type="component" value="Unassembled WGS sequence"/>
</dbReference>
<feature type="transmembrane region" description="Helical" evidence="17">
    <location>
        <begin position="852"/>
        <end position="870"/>
    </location>
</feature>
<keyword evidence="7" id="KW-0106">Calcium</keyword>
<dbReference type="SUPFAM" id="SSF81324">
    <property type="entry name" value="Voltage-gated potassium channels"/>
    <property type="match status" value="4"/>
</dbReference>
<feature type="domain" description="Ion transport" evidence="18">
    <location>
        <begin position="852"/>
        <end position="1084"/>
    </location>
</feature>
<keyword evidence="6 17" id="KW-0812">Transmembrane</keyword>
<feature type="transmembrane region" description="Helical" evidence="17">
    <location>
        <begin position="352"/>
        <end position="377"/>
    </location>
</feature>
<dbReference type="EMBL" id="JADNYJ010000045">
    <property type="protein sequence ID" value="KAF8900841.1"/>
    <property type="molecule type" value="Genomic_DNA"/>
</dbReference>
<evidence type="ECO:0000256" key="10">
    <source>
        <dbReference type="ARBA" id="ARBA00023065"/>
    </source>
</evidence>
<sequence>MENHDKYHHHHHHSSPARTLFDSAASGIDHLAGGGFSAPPSPSPTSALDASGSGSATLARRRSWGNRLRPSGTDRDSSSSPEPLQVSLGQTQTTSQQPPRSPTTTGLAMPPSSPRGHDPFYVPDDDRSRSTHPYAIDSTRQYTPRTMSMSRTVSDAYTDDSDNLNSPSPIAGPSTVSLVNHHSNRDRGHFEHEMDDGHREDDEAHLTTNMSLNGEGYSSGDPELEGGSSATPSRTKRRTLRYPDSAASSPLKRTEEAFKSVSKSLRRASLRVVNLANTGLEGQLRLVDVDDDLKGKKPIGKGEEDDEDGPPMYDLKKVLPIRGRTLGFLGPKSKVRLALFNFLVHPWTEPMILLLILLNAIVLTIQAAPTLVLPSALPDSTGPVLPPIVKGYFHSWEDYVLFVLFIVFTLEAFARICVTGFLFDPEVSITSLFSSHSPLQLDQPYTPTPIPPTASIARQGSLHRGGTITQRLKRFQQTILRPFALPPTPTAYPMTAIRTAAPSTANGNGYRDGGMTAKIVDAAHRVHSSIRDPLEPSGLSMALRSEISASNPDSIALPFHLSIGQLHEKTQRNVPYLRQSWSRIDFIAIMSFWISFALAVTGVEKGKYHIGIFRAMSVIRTARLLAITSGTTTILHSLKTARPLLTSVAYFVVFAMVLFSIIGVQSFKGSFRRSCVIQPTLGETPHIRSGQLCGGYINPTTLNITGFLQLNGQIASTPKGYICPLGQVCQEISNPMGNIESFDAIYYALLQVIIVASANGWSPMMYAMIDAEFFVSCFFFIIAIIVLNFWLINLFVAVITNSFSAIRSETQKSAFGAAPLVPLDKQQDDGWAIVDGRKAAARSNPAKTIYAYTKWCWIILALTELVLQATRTVDVSPTHEAIIYYGEIAITIAFDFEIGLRILATLPDWRSFFRSGNNWLDGTLAIACSIIQIPVIRNSGVYAWFTIFQLARFYRVILVVPHMKPLLLAVFGNMYGLSNMALFLIIINYIAALVAVQFLRGDFGNDTHENFGEIWNAFLTMYQVFSSENWTNVLYSAGQAEQPLGQSVVALIFISAWFLFANFIVLQMFIAVINENFEVAEEQKKAKQASHYYNQQKAQDGNSAWLRRLNPYRWVKANPETAKVNLPSNLVLPMQKSLVQDISMSRDANPLPASVVRHSSLYVGGAFADELQQKAARKNRFMKPQHYSSKSLTALQQLFAGDTVKSNDIPLTTFRHNKDAASSIDPFDEETERHLELLATVNADAVADAADDEYHERRAQRADFIRDHPSYDKVFWKVVQPARRERIFGTPPSPVAHPIFQLAILLTIVGGIVVEGIATPAYRRHYFQQFGHIRGAWFEIAEAAFGFALFIEFMIKVIADGFIFTPNGYLRSIWNCLDFFIMCGIIVNVTTGLIFIGGLSRFTRSLKALRALRLITLIEKMRNTFQTLIISGASRIMDAAILAILYMIPYAVWGLNIFNGLVNQCNDGSVNGIGDCTAEYVNTVYDNAFGFPVPRVWDNPSPSTTFSFDSFRASLLILFEIVSLEGWIDVMNVLISITGPGQQPNTNAAQANAIFIVIYNLLGGVVILTLFVSIIIGNFRSKTGSALLTQAQREWIDLQKLFNRQRPSKRPKVRPTSPFRRWCFDRAVHKHGWWSRLLTFLFLLHIVALMTQSFSTSNLAETIRNDFFLAILTVYLLDVFVRWFGLGWRSFRANGWNLFDLVAASGSFITTLIVRFGHSGFGTQQLQKLFLVSIAFKLVQRTNSLNMLFKTAVASLPVIFSLLGLWIVLFIFFAIMFMEVFGLTKWGGAETRTTNYSSLGSAMVMLAFQSTGEGWNQYMHDYDLTYPRCTIIPGDTDCGSTAWAFGLFIAWNLLSMYIFVNMFTGVVVENFSYVFQASGSGSKSISREQMRSFKKVWGEFSNQKTGYLERQNFGRFFHKLSGVFEVRIYPAEYNVRNIISVSKDPLDKQAWNPRVVDGVDLSKLESIVDQIDYDDLRRRKSLYSRLYHEAIISHKQGRGISFTDMLTLLAHHKLINDAEALVLQDLVARNEMNKLVTDLVNLDRVRSLLKTISYRRRFLEYLEKKRIEKMEQEIPSIVVEDMPGTPPLSSRDISSAGYEFSPGSPTPVDIRLSHSDYSVAMDHSGPKLQRSSRRLSGYSTFSADTTRSPRASLVEDDPQDIVTAMQTSVWGALLSTDLMMEVAEEERGNKAF</sequence>
<comment type="similarity">
    <text evidence="14">Belongs to the calcium channel alpha-1 subunit (TC 1.A.1.11) family.</text>
</comment>
<feature type="transmembrane region" description="Helical" evidence="17">
    <location>
        <begin position="744"/>
        <end position="761"/>
    </location>
</feature>
<dbReference type="InterPro" id="IPR005821">
    <property type="entry name" value="Ion_trans_dom"/>
</dbReference>
<evidence type="ECO:0000313" key="19">
    <source>
        <dbReference type="EMBL" id="KAF8900841.1"/>
    </source>
</evidence>
<dbReference type="InterPro" id="IPR027359">
    <property type="entry name" value="Volt_channel_dom_sf"/>
</dbReference>
<keyword evidence="5" id="KW-0107">Calcium channel</keyword>
<comment type="subcellular location">
    <subcellularLocation>
        <location evidence="1">Cell membrane</location>
        <topology evidence="1">Multi-pass membrane protein</topology>
    </subcellularLocation>
</comment>
<feature type="transmembrane region" description="Helical" evidence="17">
    <location>
        <begin position="1637"/>
        <end position="1655"/>
    </location>
</feature>
<dbReference type="PANTHER" id="PTHR45628:SF7">
    <property type="entry name" value="VOLTAGE-DEPENDENT CALCIUM CHANNEL TYPE A SUBUNIT ALPHA-1"/>
    <property type="match status" value="1"/>
</dbReference>
<evidence type="ECO:0000256" key="16">
    <source>
        <dbReference type="SAM" id="MobiDB-lite"/>
    </source>
</evidence>
<feature type="transmembrane region" description="Helical" evidence="17">
    <location>
        <begin position="1048"/>
        <end position="1073"/>
    </location>
</feature>
<organism evidence="19 20">
    <name type="scientific">Gymnopilus junonius</name>
    <name type="common">Spectacular rustgill mushroom</name>
    <name type="synonym">Gymnopilus spectabilis subsp. junonius</name>
    <dbReference type="NCBI Taxonomy" id="109634"/>
    <lineage>
        <taxon>Eukaryota</taxon>
        <taxon>Fungi</taxon>
        <taxon>Dikarya</taxon>
        <taxon>Basidiomycota</taxon>
        <taxon>Agaricomycotina</taxon>
        <taxon>Agaricomycetes</taxon>
        <taxon>Agaricomycetidae</taxon>
        <taxon>Agaricales</taxon>
        <taxon>Agaricineae</taxon>
        <taxon>Hymenogastraceae</taxon>
        <taxon>Gymnopilus</taxon>
    </lineage>
</organism>
<protein>
    <recommendedName>
        <fullName evidence="15">Calcium-channel protein CCH1</fullName>
    </recommendedName>
</protein>
<comment type="caution">
    <text evidence="19">The sequence shown here is derived from an EMBL/GenBank/DDBJ whole genome shotgun (WGS) entry which is preliminary data.</text>
</comment>
<keyword evidence="2" id="KW-0813">Transport</keyword>
<dbReference type="FunFam" id="1.10.287.70:FF:000093">
    <property type="entry name" value="Calcium channel subunit Cch1"/>
    <property type="match status" value="1"/>
</dbReference>
<keyword evidence="10" id="KW-0406">Ion transport</keyword>
<proteinExistence type="inferred from homology"/>
<dbReference type="GO" id="GO:0008331">
    <property type="term" value="F:high voltage-gated calcium channel activity"/>
    <property type="evidence" value="ECO:0007669"/>
    <property type="project" value="TreeGrafter"/>
</dbReference>
<keyword evidence="13" id="KW-0407">Ion channel</keyword>
<evidence type="ECO:0000256" key="6">
    <source>
        <dbReference type="ARBA" id="ARBA00022692"/>
    </source>
</evidence>
<keyword evidence="20" id="KW-1185">Reference proteome</keyword>
<feature type="transmembrane region" description="Helical" evidence="17">
    <location>
        <begin position="1751"/>
        <end position="1777"/>
    </location>
</feature>
<feature type="compositionally biased region" description="Low complexity" evidence="16">
    <location>
        <begin position="90"/>
        <end position="105"/>
    </location>
</feature>
<dbReference type="OrthoDB" id="416585at2759"/>
<feature type="compositionally biased region" description="Polar residues" evidence="16">
    <location>
        <begin position="138"/>
        <end position="155"/>
    </location>
</feature>
<evidence type="ECO:0000313" key="20">
    <source>
        <dbReference type="Proteomes" id="UP000724874"/>
    </source>
</evidence>
<dbReference type="GO" id="GO:0098703">
    <property type="term" value="P:calcium ion import across plasma membrane"/>
    <property type="evidence" value="ECO:0007669"/>
    <property type="project" value="TreeGrafter"/>
</dbReference>
<feature type="domain" description="Ion transport" evidence="18">
    <location>
        <begin position="1632"/>
        <end position="1875"/>
    </location>
</feature>
<feature type="transmembrane region" description="Helical" evidence="17">
    <location>
        <begin position="644"/>
        <end position="664"/>
    </location>
</feature>
<evidence type="ECO:0000256" key="1">
    <source>
        <dbReference type="ARBA" id="ARBA00004651"/>
    </source>
</evidence>
<accession>A0A9P5NN14</accession>
<dbReference type="GO" id="GO:0005891">
    <property type="term" value="C:voltage-gated calcium channel complex"/>
    <property type="evidence" value="ECO:0007669"/>
    <property type="project" value="TreeGrafter"/>
</dbReference>
<feature type="compositionally biased region" description="Polar residues" evidence="16">
    <location>
        <begin position="2137"/>
        <end position="2149"/>
    </location>
</feature>
<evidence type="ECO:0000256" key="12">
    <source>
        <dbReference type="ARBA" id="ARBA00023180"/>
    </source>
</evidence>
<keyword evidence="9 17" id="KW-1133">Transmembrane helix</keyword>
<keyword evidence="8" id="KW-0851">Voltage-gated channel</keyword>
<keyword evidence="3" id="KW-1003">Cell membrane</keyword>
<dbReference type="PANTHER" id="PTHR45628">
    <property type="entry name" value="VOLTAGE-DEPENDENT CALCIUM CHANNEL TYPE A SUBUNIT ALPHA-1"/>
    <property type="match status" value="1"/>
</dbReference>
<evidence type="ECO:0000256" key="15">
    <source>
        <dbReference type="ARBA" id="ARBA00067459"/>
    </source>
</evidence>
<dbReference type="Pfam" id="PF00520">
    <property type="entry name" value="Ion_trans"/>
    <property type="match status" value="4"/>
</dbReference>
<evidence type="ECO:0000256" key="11">
    <source>
        <dbReference type="ARBA" id="ARBA00023136"/>
    </source>
</evidence>
<feature type="transmembrane region" description="Helical" evidence="17">
    <location>
        <begin position="1340"/>
        <end position="1359"/>
    </location>
</feature>
<dbReference type="Gene3D" id="1.20.120.350">
    <property type="entry name" value="Voltage-gated potassium channels. Chain C"/>
    <property type="match status" value="4"/>
</dbReference>
<feature type="region of interest" description="Disordered" evidence="16">
    <location>
        <begin position="31"/>
        <end position="255"/>
    </location>
</feature>
<feature type="transmembrane region" description="Helical" evidence="17">
    <location>
        <begin position="1667"/>
        <end position="1686"/>
    </location>
</feature>
<dbReference type="Gene3D" id="1.10.287.70">
    <property type="match status" value="4"/>
</dbReference>